<evidence type="ECO:0000313" key="4">
    <source>
        <dbReference type="Proteomes" id="UP001304461"/>
    </source>
</evidence>
<feature type="domain" description="GGDEF" evidence="2">
    <location>
        <begin position="301"/>
        <end position="436"/>
    </location>
</feature>
<gene>
    <name evidence="3" type="ORF">VB738_05295</name>
</gene>
<sequence>MGESGGSADHFETLKDRLADFCLIADLTDTDLLASDALSGHFLACNHSAHAHLGYSTTELLALSPEAIQADPDHDAAWVAERRRELIAAGGGTLHTRHRCSDDSIRDVVVRSRVLEIDGRQLIVSCVSDETQQRHREIQLADTLSLLEEGSAISGIGVWDLRFSDGRMRWSEQTRRLCRSQQGDGHTSLRDYGALVHPDDRLRWHMDVRRAVTRGDVFRSCHRLSFEDGTEAMVEAVGHLSYDRSGAPARMVGTLRDVTGEQSLMQAVAGERSFDPLTGLPNKLATLEELNRRLSGRRYNASMAVLSLDVDSFGDINDHFGSDVGDRVLRAMASRLRDLIGPGDWLARLGSDQFLILMEEGILSIGDAMGAARRLQQAWVQLQPLLKDLPLDPTFCVGIATYPEHAQESRTLIQCANTALMKAKAQGSLQVCAYSSTISRQIQERMELSFQLSQAVDREQFRLLIQPQRTPSNELAGGEILLRWTNHLSLSVPPSRFLPLAEESGLILQLSPWVLRQTAQRISDWQAAGLRPPRLALNVSPRELELPGGRFISALLETLADHQLRPEQLELEITETALIRNPLLAREQLRVLADQGFRIAIDNFGTGYSSLELLRTLPVHRLKIDRTFVQALTTSPVDQTIVATTIALAHGLGMDCTAEGVETEEQRRLLRDLGCDCFQGFLCGPPLEPEAFKALLLNPDAPVIPAPERWASAPLGREVPSTLPADGAHLPGTFEQLKLLRTAMDASRDFFLLLQSVHRHDGSIEDFRVLDVNGAVCSYLQQEREAILGQTLMAISPSMGQQGLVELYADAAVRNLPTAVSGFATTDGVTATGRRLFDIEITPERGILAVTWRDVTAQDQAARSLADVAALYRLLADNILDVMLLLNHRQQVVWVSPSLQPMTGWQQKQWHGRGFRDLFASAEDPPGPVDLDQWLAESGPVRQGRLRLADPGGGWGWVQLSVRRLDSDQLRSLETQGFDTSGEVDPAGAPLSLAHGYVITLQPVDDQVLEERLLLQRANTDPLTGLCSRAAILERLERLLLDERAHSAQPVALLFCDCDGFKGINDRYGHACGDAVLRTVARRIEARTRPGDHAGRIGGDEFLLLLEGIERLEDAIAFAEGLQTGISEPIPWSDASITPSFSIGIALHGAGEDADLFLRRADRNMYAAKAAGRHRVVAL</sequence>
<dbReference type="InterPro" id="IPR000014">
    <property type="entry name" value="PAS"/>
</dbReference>
<dbReference type="Gene3D" id="2.10.70.100">
    <property type="match status" value="1"/>
</dbReference>
<evidence type="ECO:0000259" key="2">
    <source>
        <dbReference type="PROSITE" id="PS50887"/>
    </source>
</evidence>
<dbReference type="CDD" id="cd01948">
    <property type="entry name" value="EAL"/>
    <property type="match status" value="1"/>
</dbReference>
<dbReference type="Pfam" id="PF00563">
    <property type="entry name" value="EAL"/>
    <property type="match status" value="1"/>
</dbReference>
<dbReference type="InterPro" id="IPR035965">
    <property type="entry name" value="PAS-like_dom_sf"/>
</dbReference>
<dbReference type="Pfam" id="PF08447">
    <property type="entry name" value="PAS_3"/>
    <property type="match status" value="1"/>
</dbReference>
<dbReference type="InterPro" id="IPR029787">
    <property type="entry name" value="Nucleotide_cyclase"/>
</dbReference>
<dbReference type="InterPro" id="IPR000160">
    <property type="entry name" value="GGDEF_dom"/>
</dbReference>
<dbReference type="NCBIfam" id="TIGR00254">
    <property type="entry name" value="GGDEF"/>
    <property type="match status" value="2"/>
</dbReference>
<keyword evidence="3" id="KW-0548">Nucleotidyltransferase</keyword>
<dbReference type="EMBL" id="JAYGHX010000002">
    <property type="protein sequence ID" value="MEA5390675.1"/>
    <property type="molecule type" value="Genomic_DNA"/>
</dbReference>
<dbReference type="NCBIfam" id="TIGR00229">
    <property type="entry name" value="sensory_box"/>
    <property type="match status" value="1"/>
</dbReference>
<dbReference type="InterPro" id="IPR035919">
    <property type="entry name" value="EAL_sf"/>
</dbReference>
<accession>A0ABU5RSA4</accession>
<dbReference type="SMART" id="SM00052">
    <property type="entry name" value="EAL"/>
    <property type="match status" value="1"/>
</dbReference>
<dbReference type="CDD" id="cd01949">
    <property type="entry name" value="GGDEF"/>
    <property type="match status" value="2"/>
</dbReference>
<dbReference type="InterPro" id="IPR043128">
    <property type="entry name" value="Rev_trsase/Diguanyl_cyclase"/>
</dbReference>
<keyword evidence="3" id="KW-0808">Transferase</keyword>
<dbReference type="GO" id="GO:0052621">
    <property type="term" value="F:diguanylate cyclase activity"/>
    <property type="evidence" value="ECO:0007669"/>
    <property type="project" value="UniProtKB-EC"/>
</dbReference>
<dbReference type="Gene3D" id="3.20.20.450">
    <property type="entry name" value="EAL domain"/>
    <property type="match status" value="1"/>
</dbReference>
<dbReference type="Pfam" id="PF00990">
    <property type="entry name" value="GGDEF"/>
    <property type="match status" value="2"/>
</dbReference>
<dbReference type="InterPro" id="IPR001633">
    <property type="entry name" value="EAL_dom"/>
</dbReference>
<organism evidence="3 4">
    <name type="scientific">Cyanobium gracile UHCC 0139</name>
    <dbReference type="NCBI Taxonomy" id="3110308"/>
    <lineage>
        <taxon>Bacteria</taxon>
        <taxon>Bacillati</taxon>
        <taxon>Cyanobacteriota</taxon>
        <taxon>Cyanophyceae</taxon>
        <taxon>Synechococcales</taxon>
        <taxon>Prochlorococcaceae</taxon>
        <taxon>Cyanobium</taxon>
    </lineage>
</organism>
<protein>
    <submittedName>
        <fullName evidence="3">Diguanylate cyclase</fullName>
        <ecNumber evidence="3">2.7.7.65</ecNumber>
    </submittedName>
</protein>
<dbReference type="PANTHER" id="PTHR44757">
    <property type="entry name" value="DIGUANYLATE CYCLASE DGCP"/>
    <property type="match status" value="1"/>
</dbReference>
<dbReference type="Gene3D" id="3.30.70.270">
    <property type="match status" value="2"/>
</dbReference>
<dbReference type="PROSITE" id="PS50887">
    <property type="entry name" value="GGDEF"/>
    <property type="match status" value="2"/>
</dbReference>
<reference evidence="3 4" key="1">
    <citation type="submission" date="2023-12" db="EMBL/GenBank/DDBJ databases">
        <title>Baltic Sea Cyanobacteria.</title>
        <authorList>
            <person name="Delbaje E."/>
            <person name="Fewer D.P."/>
            <person name="Shishido T.K."/>
        </authorList>
    </citation>
    <scope>NUCLEOTIDE SEQUENCE [LARGE SCALE GENOMIC DNA]</scope>
    <source>
        <strain evidence="3 4">UHCC 0139</strain>
    </source>
</reference>
<comment type="caution">
    <text evidence="3">The sequence shown here is derived from an EMBL/GenBank/DDBJ whole genome shotgun (WGS) entry which is preliminary data.</text>
</comment>
<dbReference type="Proteomes" id="UP001304461">
    <property type="component" value="Unassembled WGS sequence"/>
</dbReference>
<dbReference type="PANTHER" id="PTHR44757:SF2">
    <property type="entry name" value="BIOFILM ARCHITECTURE MAINTENANCE PROTEIN MBAA"/>
    <property type="match status" value="1"/>
</dbReference>
<dbReference type="SUPFAM" id="SSF141868">
    <property type="entry name" value="EAL domain-like"/>
    <property type="match status" value="1"/>
</dbReference>
<evidence type="ECO:0000313" key="3">
    <source>
        <dbReference type="EMBL" id="MEA5390675.1"/>
    </source>
</evidence>
<feature type="domain" description="EAL" evidence="1">
    <location>
        <begin position="445"/>
        <end position="700"/>
    </location>
</feature>
<dbReference type="Gene3D" id="3.30.450.20">
    <property type="entry name" value="PAS domain"/>
    <property type="match status" value="4"/>
</dbReference>
<evidence type="ECO:0000259" key="1">
    <source>
        <dbReference type="PROSITE" id="PS50883"/>
    </source>
</evidence>
<proteinExistence type="predicted"/>
<dbReference type="EC" id="2.7.7.65" evidence="3"/>
<dbReference type="InterPro" id="IPR052155">
    <property type="entry name" value="Biofilm_reg_signaling"/>
</dbReference>
<dbReference type="SMART" id="SM00267">
    <property type="entry name" value="GGDEF"/>
    <property type="match status" value="2"/>
</dbReference>
<dbReference type="SUPFAM" id="SSF55785">
    <property type="entry name" value="PYP-like sensor domain (PAS domain)"/>
    <property type="match status" value="3"/>
</dbReference>
<dbReference type="CDD" id="cd00130">
    <property type="entry name" value="PAS"/>
    <property type="match status" value="1"/>
</dbReference>
<dbReference type="SMART" id="SM00091">
    <property type="entry name" value="PAS"/>
    <property type="match status" value="4"/>
</dbReference>
<name>A0ABU5RSA4_9CYAN</name>
<feature type="domain" description="GGDEF" evidence="2">
    <location>
        <begin position="1049"/>
        <end position="1179"/>
    </location>
</feature>
<dbReference type="Pfam" id="PF13426">
    <property type="entry name" value="PAS_9"/>
    <property type="match status" value="1"/>
</dbReference>
<keyword evidence="4" id="KW-1185">Reference proteome</keyword>
<dbReference type="SUPFAM" id="SSF55073">
    <property type="entry name" value="Nucleotide cyclase"/>
    <property type="match status" value="2"/>
</dbReference>
<dbReference type="PROSITE" id="PS50883">
    <property type="entry name" value="EAL"/>
    <property type="match status" value="1"/>
</dbReference>
<dbReference type="RefSeq" id="WP_323304751.1">
    <property type="nucleotide sequence ID" value="NZ_JAYGHX010000002.1"/>
</dbReference>
<dbReference type="InterPro" id="IPR013655">
    <property type="entry name" value="PAS_fold_3"/>
</dbReference>